<dbReference type="PANTHER" id="PTHR11733">
    <property type="entry name" value="ZINC METALLOPROTEASE FAMILY M13 NEPRILYSIN-RELATED"/>
    <property type="match status" value="1"/>
</dbReference>
<name>A0A922L176_DERFA</name>
<protein>
    <submittedName>
        <fullName evidence="12">NEDD8 protease nep2, variant 2</fullName>
    </submittedName>
</protein>
<dbReference type="GO" id="GO:0046872">
    <property type="term" value="F:metal ion binding"/>
    <property type="evidence" value="ECO:0007669"/>
    <property type="project" value="UniProtKB-KW"/>
</dbReference>
<dbReference type="PROSITE" id="PS51885">
    <property type="entry name" value="NEPRILYSIN"/>
    <property type="match status" value="1"/>
</dbReference>
<dbReference type="Gene3D" id="3.40.390.10">
    <property type="entry name" value="Collagenase (Catalytic Domain)"/>
    <property type="match status" value="1"/>
</dbReference>
<evidence type="ECO:0000256" key="1">
    <source>
        <dbReference type="ARBA" id="ARBA00001947"/>
    </source>
</evidence>
<evidence type="ECO:0000313" key="12">
    <source>
        <dbReference type="EMBL" id="KAH9501020.1"/>
    </source>
</evidence>
<accession>A0A922L176</accession>
<comment type="caution">
    <text evidence="12">The sequence shown here is derived from an EMBL/GenBank/DDBJ whole genome shotgun (WGS) entry which is preliminary data.</text>
</comment>
<evidence type="ECO:0000256" key="5">
    <source>
        <dbReference type="ARBA" id="ARBA00022801"/>
    </source>
</evidence>
<evidence type="ECO:0000256" key="9">
    <source>
        <dbReference type="SAM" id="SignalP"/>
    </source>
</evidence>
<keyword evidence="5" id="KW-0378">Hydrolase</keyword>
<dbReference type="SUPFAM" id="SSF55486">
    <property type="entry name" value="Metalloproteases ('zincins'), catalytic domain"/>
    <property type="match status" value="1"/>
</dbReference>
<gene>
    <name evidence="12" type="primary">Nep2_5</name>
    <name evidence="12" type="ORF">DERF_011891</name>
</gene>
<dbReference type="Pfam" id="PF01431">
    <property type="entry name" value="Peptidase_M13"/>
    <property type="match status" value="1"/>
</dbReference>
<dbReference type="CDD" id="cd08662">
    <property type="entry name" value="M13"/>
    <property type="match status" value="1"/>
</dbReference>
<proteinExistence type="inferred from homology"/>
<dbReference type="EMBL" id="ASGP02000006">
    <property type="protein sequence ID" value="KAH9501020.1"/>
    <property type="molecule type" value="Genomic_DNA"/>
</dbReference>
<keyword evidence="3 12" id="KW-0645">Protease</keyword>
<dbReference type="GO" id="GO:0005886">
    <property type="term" value="C:plasma membrane"/>
    <property type="evidence" value="ECO:0007669"/>
    <property type="project" value="TreeGrafter"/>
</dbReference>
<dbReference type="AlphaFoldDB" id="A0A922L176"/>
<dbReference type="PANTHER" id="PTHR11733:SF167">
    <property type="entry name" value="FI17812P1-RELATED"/>
    <property type="match status" value="1"/>
</dbReference>
<evidence type="ECO:0000259" key="10">
    <source>
        <dbReference type="Pfam" id="PF01431"/>
    </source>
</evidence>
<dbReference type="InterPro" id="IPR018497">
    <property type="entry name" value="Peptidase_M13_C"/>
</dbReference>
<dbReference type="GO" id="GO:0016485">
    <property type="term" value="P:protein processing"/>
    <property type="evidence" value="ECO:0007669"/>
    <property type="project" value="TreeGrafter"/>
</dbReference>
<feature type="region of interest" description="Disordered" evidence="8">
    <location>
        <begin position="730"/>
        <end position="754"/>
    </location>
</feature>
<dbReference type="InterPro" id="IPR000718">
    <property type="entry name" value="Peptidase_M13"/>
</dbReference>
<dbReference type="Pfam" id="PF05649">
    <property type="entry name" value="Peptidase_M13_N"/>
    <property type="match status" value="1"/>
</dbReference>
<organism evidence="12 13">
    <name type="scientific">Dermatophagoides farinae</name>
    <name type="common">American house dust mite</name>
    <dbReference type="NCBI Taxonomy" id="6954"/>
    <lineage>
        <taxon>Eukaryota</taxon>
        <taxon>Metazoa</taxon>
        <taxon>Ecdysozoa</taxon>
        <taxon>Arthropoda</taxon>
        <taxon>Chelicerata</taxon>
        <taxon>Arachnida</taxon>
        <taxon>Acari</taxon>
        <taxon>Acariformes</taxon>
        <taxon>Sarcoptiformes</taxon>
        <taxon>Astigmata</taxon>
        <taxon>Psoroptidia</taxon>
        <taxon>Analgoidea</taxon>
        <taxon>Pyroglyphidae</taxon>
        <taxon>Dermatophagoidinae</taxon>
        <taxon>Dermatophagoides</taxon>
    </lineage>
</organism>
<evidence type="ECO:0000256" key="3">
    <source>
        <dbReference type="ARBA" id="ARBA00022670"/>
    </source>
</evidence>
<comment type="similarity">
    <text evidence="2">Belongs to the peptidase M13 family.</text>
</comment>
<dbReference type="InterPro" id="IPR024079">
    <property type="entry name" value="MetalloPept_cat_dom_sf"/>
</dbReference>
<evidence type="ECO:0000259" key="11">
    <source>
        <dbReference type="Pfam" id="PF05649"/>
    </source>
</evidence>
<dbReference type="GO" id="GO:0004222">
    <property type="term" value="F:metalloendopeptidase activity"/>
    <property type="evidence" value="ECO:0007669"/>
    <property type="project" value="InterPro"/>
</dbReference>
<evidence type="ECO:0000256" key="6">
    <source>
        <dbReference type="ARBA" id="ARBA00022833"/>
    </source>
</evidence>
<sequence>MIANHLTIVALLIMSGVIIVLMILSSMCLAKHSQQDNVCLSHTCVREAAKIIRSLDETVEPCEDFYQFVCGQWLESTIIPEHKPLENKFDELHDILNRQVRDILEEPIMKDDPDFARNMKLFYHSCMNVTELERKGAEPLIDMIEKLGGWPVLDVGFENSDKNNSTKIWNEDNWSLLDIHRKLNELGVVDDMIIPLIITSYDRNNSHNILAIKEPSFGLMSREFMVKEENNTHIRSYFDLMLYSIELLLDDERFRMDMDKISSDNNDNDSDGESKNSTTNEIMKRFAASQHHLDQRHHHHHRRKQVAREFTFEIDDHDKLPEKVIEEMHQVLRFEQSLANSSIKKEDRGNVSQLFNNMTIAQLQKISPNIEWLELINTFVVDKEKPMTLDREIVVIDLSYVKFLNDIIPKTSKRLLANYIVWRVVKSKIGMLDSTWRRLKQTYNSINLGHPKIEPRWMQCVSHAHATFGTALSNVYVKNYFSIKEKTKINEIVWQIRSELNETIAHADWMDTETRKHAMDKLNLMNFRVGFPDELLDDELVSDFYENLTMTDDYFGNVIAVHKFEAESAFQSLDAINSRDDWRKYSEVVDVNAYYFHQENSFILNAGILQDRFFNPDRPNYLNYGSIGEIIGHEITHGFDSIGKQFDKTGQLRNWWLSSTNKHYEERARCMVKQYNQYYFEQIETNVDGEQTKDENIADNIGVTLAYRAYIRAYSTGNDVDGFIGTGNNNNKNHHHMTNIRHDREQSLPGLSKL</sequence>
<feature type="chain" id="PRO_5036816326" evidence="9">
    <location>
        <begin position="31"/>
        <end position="754"/>
    </location>
</feature>
<keyword evidence="13" id="KW-1185">Reference proteome</keyword>
<keyword evidence="6" id="KW-0862">Zinc</keyword>
<evidence type="ECO:0000256" key="4">
    <source>
        <dbReference type="ARBA" id="ARBA00022723"/>
    </source>
</evidence>
<feature type="signal peptide" evidence="9">
    <location>
        <begin position="1"/>
        <end position="30"/>
    </location>
</feature>
<keyword evidence="7" id="KW-0482">Metalloprotease</keyword>
<feature type="domain" description="Peptidase M13 N-terminal" evidence="11">
    <location>
        <begin position="61"/>
        <end position="532"/>
    </location>
</feature>
<evidence type="ECO:0000256" key="8">
    <source>
        <dbReference type="SAM" id="MobiDB-lite"/>
    </source>
</evidence>
<dbReference type="Proteomes" id="UP000790347">
    <property type="component" value="Unassembled WGS sequence"/>
</dbReference>
<evidence type="ECO:0000313" key="13">
    <source>
        <dbReference type="Proteomes" id="UP000790347"/>
    </source>
</evidence>
<feature type="domain" description="Peptidase M13 C-terminal" evidence="10">
    <location>
        <begin position="592"/>
        <end position="722"/>
    </location>
</feature>
<reference evidence="12" key="1">
    <citation type="submission" date="2013-05" db="EMBL/GenBank/DDBJ databases">
        <authorList>
            <person name="Yim A.K.Y."/>
            <person name="Chan T.F."/>
            <person name="Ji K.M."/>
            <person name="Liu X.Y."/>
            <person name="Zhou J.W."/>
            <person name="Li R.Q."/>
            <person name="Yang K.Y."/>
            <person name="Li J."/>
            <person name="Li M."/>
            <person name="Law P.T.W."/>
            <person name="Wu Y.L."/>
            <person name="Cai Z.L."/>
            <person name="Qin H."/>
            <person name="Bao Y."/>
            <person name="Leung R.K.K."/>
            <person name="Ng P.K.S."/>
            <person name="Zou J."/>
            <person name="Zhong X.J."/>
            <person name="Ran P.X."/>
            <person name="Zhong N.S."/>
            <person name="Liu Z.G."/>
            <person name="Tsui S.K.W."/>
        </authorList>
    </citation>
    <scope>NUCLEOTIDE SEQUENCE</scope>
    <source>
        <strain evidence="12">Derf</strain>
        <tissue evidence="12">Whole organism</tissue>
    </source>
</reference>
<keyword evidence="4" id="KW-0479">Metal-binding</keyword>
<keyword evidence="9" id="KW-0732">Signal</keyword>
<reference evidence="12" key="2">
    <citation type="journal article" date="2022" name="Res Sq">
        <title>Comparative Genomics Reveals Insights into the Divergent Evolution of Astigmatic Mites and Household Pest Adaptations.</title>
        <authorList>
            <person name="Xiong Q."/>
            <person name="Wan A.T.-Y."/>
            <person name="Liu X.-Y."/>
            <person name="Fung C.S.-H."/>
            <person name="Xiao X."/>
            <person name="Malainual N."/>
            <person name="Hou J."/>
            <person name="Wang L."/>
            <person name="Wang M."/>
            <person name="Yang K."/>
            <person name="Cui Y."/>
            <person name="Leung E."/>
            <person name="Nong W."/>
            <person name="Shin S.-K."/>
            <person name="Au S."/>
            <person name="Jeong K.Y."/>
            <person name="Chew F.T."/>
            <person name="Hui J."/>
            <person name="Leung T.F."/>
            <person name="Tungtrongchitr A."/>
            <person name="Zhong N."/>
            <person name="Liu Z."/>
            <person name="Tsui S."/>
        </authorList>
    </citation>
    <scope>NUCLEOTIDE SEQUENCE</scope>
    <source>
        <strain evidence="12">Derf</strain>
        <tissue evidence="12">Whole organism</tissue>
    </source>
</reference>
<dbReference type="Gene3D" id="1.10.1380.10">
    <property type="entry name" value="Neutral endopeptidase , domain2"/>
    <property type="match status" value="1"/>
</dbReference>
<dbReference type="InterPro" id="IPR042089">
    <property type="entry name" value="Peptidase_M13_dom_2"/>
</dbReference>
<evidence type="ECO:0000256" key="7">
    <source>
        <dbReference type="ARBA" id="ARBA00023049"/>
    </source>
</evidence>
<evidence type="ECO:0000256" key="2">
    <source>
        <dbReference type="ARBA" id="ARBA00007357"/>
    </source>
</evidence>
<dbReference type="PRINTS" id="PR00786">
    <property type="entry name" value="NEPRILYSIN"/>
</dbReference>
<dbReference type="InterPro" id="IPR008753">
    <property type="entry name" value="Peptidase_M13_N"/>
</dbReference>
<comment type="cofactor">
    <cofactor evidence="1">
        <name>Zn(2+)</name>
        <dbReference type="ChEBI" id="CHEBI:29105"/>
    </cofactor>
</comment>